<gene>
    <name evidence="1" type="ORF">Q2V20_27445</name>
</gene>
<dbReference type="EMBL" id="JAUKXU010000100">
    <property type="protein sequence ID" value="MDO2577762.1"/>
    <property type="molecule type" value="Genomic_DNA"/>
</dbReference>
<proteinExistence type="predicted"/>
<feature type="non-terminal residue" evidence="1">
    <location>
        <position position="110"/>
    </location>
</feature>
<name>A0AAW7V6H7_ECOLX</name>
<dbReference type="Pfam" id="PF07352">
    <property type="entry name" value="Phage_Mu_Gam"/>
    <property type="match status" value="1"/>
</dbReference>
<dbReference type="InterPro" id="IPR009951">
    <property type="entry name" value="Host-nuc_inhib_Gam"/>
</dbReference>
<protein>
    <submittedName>
        <fullName evidence="1">Host-nuclease inhibitor Gam family protein</fullName>
    </submittedName>
</protein>
<comment type="caution">
    <text evidence="1">The sequence shown here is derived from an EMBL/GenBank/DDBJ whole genome shotgun (WGS) entry which is preliminary data.</text>
</comment>
<sequence>MAKSTKGAKRIKAAAALWVPGTREEVIEGIRLLGDAQRELVRAETEMNDTIGDITARYAPLTESLKKRMAELQSGIQTWCEAHRDELTGNGKVKFANLTTGEVQWRNRPP</sequence>
<evidence type="ECO:0000313" key="2">
    <source>
        <dbReference type="Proteomes" id="UP001173661"/>
    </source>
</evidence>
<dbReference type="RefSeq" id="WP_205566630.1">
    <property type="nucleotide sequence ID" value="NZ_JAPJVD010000099.1"/>
</dbReference>
<dbReference type="AlphaFoldDB" id="A0AAW7V6H7"/>
<dbReference type="Gene3D" id="1.20.5.170">
    <property type="match status" value="1"/>
</dbReference>
<evidence type="ECO:0000313" key="1">
    <source>
        <dbReference type="EMBL" id="MDO2577762.1"/>
    </source>
</evidence>
<accession>A0AAW7V6H7</accession>
<organism evidence="1 2">
    <name type="scientific">Escherichia coli</name>
    <dbReference type="NCBI Taxonomy" id="562"/>
    <lineage>
        <taxon>Bacteria</taxon>
        <taxon>Pseudomonadati</taxon>
        <taxon>Pseudomonadota</taxon>
        <taxon>Gammaproteobacteria</taxon>
        <taxon>Enterobacterales</taxon>
        <taxon>Enterobacteriaceae</taxon>
        <taxon>Escherichia</taxon>
    </lineage>
</organism>
<dbReference type="SUPFAM" id="SSF161266">
    <property type="entry name" value="Gam-like"/>
    <property type="match status" value="1"/>
</dbReference>
<dbReference type="GO" id="GO:0003690">
    <property type="term" value="F:double-stranded DNA binding"/>
    <property type="evidence" value="ECO:0007669"/>
    <property type="project" value="InterPro"/>
</dbReference>
<reference evidence="1" key="1">
    <citation type="submission" date="2023-07" db="EMBL/GenBank/DDBJ databases">
        <title>High risk of intestinal colonization with ESBL-producing Escherichia coli among soldiers of military contingents in specific geographic regions.</title>
        <authorList>
            <person name="Literacka E."/>
        </authorList>
    </citation>
    <scope>NUCLEOTIDE SEQUENCE</scope>
    <source>
        <strain evidence="1">66</strain>
    </source>
</reference>
<dbReference type="GO" id="GO:0042262">
    <property type="term" value="P:DNA protection"/>
    <property type="evidence" value="ECO:0007669"/>
    <property type="project" value="InterPro"/>
</dbReference>
<dbReference type="Proteomes" id="UP001173661">
    <property type="component" value="Unassembled WGS sequence"/>
</dbReference>